<dbReference type="EMBL" id="JBHUKU010000002">
    <property type="protein sequence ID" value="MFD2457373.1"/>
    <property type="molecule type" value="Genomic_DNA"/>
</dbReference>
<comment type="caution">
    <text evidence="2">The sequence shown here is derived from an EMBL/GenBank/DDBJ whole genome shotgun (WGS) entry which is preliminary data.</text>
</comment>
<organism evidence="2 3">
    <name type="scientific">Amycolatopsis samaneae</name>
    <dbReference type="NCBI Taxonomy" id="664691"/>
    <lineage>
        <taxon>Bacteria</taxon>
        <taxon>Bacillati</taxon>
        <taxon>Actinomycetota</taxon>
        <taxon>Actinomycetes</taxon>
        <taxon>Pseudonocardiales</taxon>
        <taxon>Pseudonocardiaceae</taxon>
        <taxon>Amycolatopsis</taxon>
    </lineage>
</organism>
<evidence type="ECO:0008006" key="4">
    <source>
        <dbReference type="Google" id="ProtNLM"/>
    </source>
</evidence>
<reference evidence="3" key="1">
    <citation type="journal article" date="2019" name="Int. J. Syst. Evol. Microbiol.">
        <title>The Global Catalogue of Microorganisms (GCM) 10K type strain sequencing project: providing services to taxonomists for standard genome sequencing and annotation.</title>
        <authorList>
            <consortium name="The Broad Institute Genomics Platform"/>
            <consortium name="The Broad Institute Genome Sequencing Center for Infectious Disease"/>
            <person name="Wu L."/>
            <person name="Ma J."/>
        </authorList>
    </citation>
    <scope>NUCLEOTIDE SEQUENCE [LARGE SCALE GENOMIC DNA]</scope>
    <source>
        <strain evidence="3">CGMCC 4.7643</strain>
    </source>
</reference>
<sequence>MTSAVASPTSPIPQRIATDGQGDERAKRLVERLRQTVPAAVPITDTGESRVTDRGGAGASASYRAGVLVQPEQRFYAALSAEVMDPPTTSGEATCAPWMYACSTREIGDATAVITGDNVSQTVLVDVYRSDHGVPLRVRATRSVTRDTSLFWQGGTPAPQIPVSADALVALATSLLTNPV</sequence>
<evidence type="ECO:0000256" key="1">
    <source>
        <dbReference type="SAM" id="MobiDB-lite"/>
    </source>
</evidence>
<feature type="region of interest" description="Disordered" evidence="1">
    <location>
        <begin position="1"/>
        <end position="23"/>
    </location>
</feature>
<evidence type="ECO:0000313" key="3">
    <source>
        <dbReference type="Proteomes" id="UP001597419"/>
    </source>
</evidence>
<name>A0ABW5G940_9PSEU</name>
<protein>
    <recommendedName>
        <fullName evidence="4">Lipoprotein</fullName>
    </recommendedName>
</protein>
<dbReference type="Proteomes" id="UP001597419">
    <property type="component" value="Unassembled WGS sequence"/>
</dbReference>
<keyword evidence="3" id="KW-1185">Reference proteome</keyword>
<evidence type="ECO:0000313" key="2">
    <source>
        <dbReference type="EMBL" id="MFD2457373.1"/>
    </source>
</evidence>
<dbReference type="RefSeq" id="WP_345388633.1">
    <property type="nucleotide sequence ID" value="NZ_BAABHG010000003.1"/>
</dbReference>
<gene>
    <name evidence="2" type="ORF">ACFSYJ_02130</name>
</gene>
<accession>A0ABW5G940</accession>
<proteinExistence type="predicted"/>